<keyword evidence="2" id="KW-0472">Membrane</keyword>
<evidence type="ECO:0008006" key="6">
    <source>
        <dbReference type="Google" id="ProtNLM"/>
    </source>
</evidence>
<gene>
    <name evidence="4" type="ORF">TCAL_12748</name>
</gene>
<keyword evidence="2" id="KW-1133">Transmembrane helix</keyword>
<reference evidence="4 5" key="1">
    <citation type="journal article" date="2018" name="Nat. Ecol. Evol.">
        <title>Genomic signatures of mitonuclear coevolution across populations of Tigriopus californicus.</title>
        <authorList>
            <person name="Barreto F.S."/>
            <person name="Watson E.T."/>
            <person name="Lima T.G."/>
            <person name="Willett C.S."/>
            <person name="Edmands S."/>
            <person name="Li W."/>
            <person name="Burton R.S."/>
        </authorList>
    </citation>
    <scope>NUCLEOTIDE SEQUENCE [LARGE SCALE GENOMIC DNA]</scope>
    <source>
        <strain evidence="4 5">San Diego</strain>
    </source>
</reference>
<evidence type="ECO:0000256" key="1">
    <source>
        <dbReference type="SAM" id="MobiDB-lite"/>
    </source>
</evidence>
<comment type="caution">
    <text evidence="4">The sequence shown here is derived from an EMBL/GenBank/DDBJ whole genome shotgun (WGS) entry which is preliminary data.</text>
</comment>
<evidence type="ECO:0000256" key="2">
    <source>
        <dbReference type="SAM" id="Phobius"/>
    </source>
</evidence>
<keyword evidence="5" id="KW-1185">Reference proteome</keyword>
<feature type="transmembrane region" description="Helical" evidence="2">
    <location>
        <begin position="214"/>
        <end position="237"/>
    </location>
</feature>
<name>A0A553NXM8_TIGCA</name>
<proteinExistence type="predicted"/>
<evidence type="ECO:0000313" key="5">
    <source>
        <dbReference type="Proteomes" id="UP000318571"/>
    </source>
</evidence>
<feature type="chain" id="PRO_5022062276" description="SRCR domain-containing protein" evidence="3">
    <location>
        <begin position="27"/>
        <end position="325"/>
    </location>
</feature>
<organism evidence="4 5">
    <name type="scientific">Tigriopus californicus</name>
    <name type="common">Marine copepod</name>
    <dbReference type="NCBI Taxonomy" id="6832"/>
    <lineage>
        <taxon>Eukaryota</taxon>
        <taxon>Metazoa</taxon>
        <taxon>Ecdysozoa</taxon>
        <taxon>Arthropoda</taxon>
        <taxon>Crustacea</taxon>
        <taxon>Multicrustacea</taxon>
        <taxon>Hexanauplia</taxon>
        <taxon>Copepoda</taxon>
        <taxon>Harpacticoida</taxon>
        <taxon>Harpacticidae</taxon>
        <taxon>Tigriopus</taxon>
    </lineage>
</organism>
<sequence>MFQRQTRLKAVWISVFLSRLIIFGNTEEHSDALQCSNGKGFSGISIGIPSALEWKPQAPIRFCVLCKSSNSAESEDFTQELCSNFGDSDRTLVQKFDCGLGREFLHGFTKTNDSLNLMLACSKVSEANVTLLTYESGFPVGQQRNRLARTNWEQMPLDVTCRNKNEIICGLDISKSESSVFPIVNPHCCDVSLSNSVTFVPSDSSMGPSTAAQVWTAILALLVIILAIIVIVLVIQLCCYPICPKECFGNNPDDYLPQSYPRHSLVIGSNKTPSATTNGETRAQFARSTTTIISNNGNGSSIPAKNAIRPSTSSVRPKSNVGPIS</sequence>
<accession>A0A553NXM8</accession>
<evidence type="ECO:0000256" key="3">
    <source>
        <dbReference type="SAM" id="SignalP"/>
    </source>
</evidence>
<feature type="region of interest" description="Disordered" evidence="1">
    <location>
        <begin position="294"/>
        <end position="325"/>
    </location>
</feature>
<feature type="signal peptide" evidence="3">
    <location>
        <begin position="1"/>
        <end position="26"/>
    </location>
</feature>
<feature type="compositionally biased region" description="Polar residues" evidence="1">
    <location>
        <begin position="294"/>
        <end position="317"/>
    </location>
</feature>
<keyword evidence="3" id="KW-0732">Signal</keyword>
<evidence type="ECO:0000313" key="4">
    <source>
        <dbReference type="EMBL" id="TRY70174.1"/>
    </source>
</evidence>
<dbReference type="AlphaFoldDB" id="A0A553NXM8"/>
<protein>
    <recommendedName>
        <fullName evidence="6">SRCR domain-containing protein</fullName>
    </recommendedName>
</protein>
<dbReference type="Proteomes" id="UP000318571">
    <property type="component" value="Chromosome 9"/>
</dbReference>
<keyword evidence="2" id="KW-0812">Transmembrane</keyword>
<dbReference type="EMBL" id="VCGU01000009">
    <property type="protein sequence ID" value="TRY70174.1"/>
    <property type="molecule type" value="Genomic_DNA"/>
</dbReference>